<dbReference type="InterPro" id="IPR049245">
    <property type="entry name" value="DUF6880"/>
</dbReference>
<dbReference type="Pfam" id="PF21810">
    <property type="entry name" value="DUF6880"/>
    <property type="match status" value="1"/>
</dbReference>
<evidence type="ECO:0000313" key="1">
    <source>
        <dbReference type="EMBL" id="MLE32619.1"/>
    </source>
</evidence>
<name>A0A3R0UE96_SALER</name>
<dbReference type="Proteomes" id="UP000885317">
    <property type="component" value="Unassembled WGS sequence"/>
</dbReference>
<evidence type="ECO:0000313" key="2">
    <source>
        <dbReference type="Proteomes" id="UP000885317"/>
    </source>
</evidence>
<sequence>MEKELNKKQSELLKSITHESLINIIHDLIQDNKQARTTLINGYLLSASDALKAIEKEYNRRAKSKHFYDYYEADAFYDELTRSIAQPLEKIAGALPEEVERLSVKIMLEFEKFSENSDTSSGSWMDYYCVLLDTWMKSLAAQKNSDPVFIAQKVFNFIVNEVYFGCSIFKKYRTLLGADVLRKIRDMYYQKKRSREALDISIIIKDNDFLSEALKKGEFCRPEHYFDYARLLMEEVRPGEAIELLLYMERVSDKQYSDKSTWDELFITALIEDGRDEEAREKSVAAFSFQCDTRFYRLHTKASRKEDDNVQVFINIAKEKGMDSYICFTSDVGRFDLVNDCITDSSKEELTRSLAYLTNSFIRTLSSTLYKHGYALAATLLRRLLVEDAINQAKSKYYSYAASDMKKAIDYSEDLEEGPQFLGTESYLRTLYEQHKRKTSLWPLMAEKIQGLSVGKDGICYKRSQA</sequence>
<organism evidence="1 2">
    <name type="scientific">Salmonella enterica</name>
    <name type="common">Salmonella choleraesuis</name>
    <dbReference type="NCBI Taxonomy" id="28901"/>
    <lineage>
        <taxon>Bacteria</taxon>
        <taxon>Pseudomonadati</taxon>
        <taxon>Pseudomonadota</taxon>
        <taxon>Gammaproteobacteria</taxon>
        <taxon>Enterobacterales</taxon>
        <taxon>Enterobacteriaceae</taxon>
        <taxon>Salmonella</taxon>
    </lineage>
</organism>
<dbReference type="AlphaFoldDB" id="A0A3R0UE96"/>
<gene>
    <name evidence="1" type="ORF">EBH50_22395</name>
</gene>
<proteinExistence type="predicted"/>
<comment type="caution">
    <text evidence="1">The sequence shown here is derived from an EMBL/GenBank/DDBJ whole genome shotgun (WGS) entry which is preliminary data.</text>
</comment>
<protein>
    <submittedName>
        <fullName evidence="1">Regulatory protein RecX</fullName>
    </submittedName>
</protein>
<dbReference type="EMBL" id="RUTY01000032">
    <property type="protein sequence ID" value="MLE32619.1"/>
    <property type="molecule type" value="Genomic_DNA"/>
</dbReference>
<accession>A0A3R0UE96</accession>
<reference evidence="1 2" key="1">
    <citation type="submission" date="2018-10" db="EMBL/GenBank/DDBJ databases">
        <authorList>
            <consortium name="PulseNet: The National Subtyping Network for Foodborne Disease Surveillance"/>
            <person name="Tarr C.L."/>
            <person name="Trees E."/>
            <person name="Katz L.S."/>
            <person name="Carleton-Romer H.A."/>
            <person name="Stroika S."/>
            <person name="Kucerova Z."/>
            <person name="Roache K.F."/>
            <person name="Sabol A.L."/>
            <person name="Besser J."/>
            <person name="Gerner-Smidt P."/>
        </authorList>
    </citation>
    <scope>NUCLEOTIDE SEQUENCE [LARGE SCALE GENOMIC DNA]</scope>
    <source>
        <strain evidence="1 2">PNUSAS056479</strain>
    </source>
</reference>